<dbReference type="EMBL" id="JAGPYM010000017">
    <property type="protein sequence ID" value="KAH6885939.1"/>
    <property type="molecule type" value="Genomic_DNA"/>
</dbReference>
<name>A0A9P9AJQ4_9HYPO</name>
<keyword evidence="1" id="KW-0732">Signal</keyword>
<keyword evidence="3" id="KW-1185">Reference proteome</keyword>
<accession>A0A9P9AJQ4</accession>
<evidence type="ECO:0000313" key="3">
    <source>
        <dbReference type="Proteomes" id="UP000777438"/>
    </source>
</evidence>
<dbReference type="InterPro" id="IPR045469">
    <property type="entry name" value="Nis1"/>
</dbReference>
<proteinExistence type="predicted"/>
<gene>
    <name evidence="2" type="ORF">B0T10DRAFT_563920</name>
</gene>
<feature type="chain" id="PRO_5040335332" evidence="1">
    <location>
        <begin position="19"/>
        <end position="141"/>
    </location>
</feature>
<comment type="caution">
    <text evidence="2">The sequence shown here is derived from an EMBL/GenBank/DDBJ whole genome shotgun (WGS) entry which is preliminary data.</text>
</comment>
<sequence length="141" mass="14715">MRFSLATAAAAIFGTAQAHINGISVPATIRPGDTFNVVVLSSNWIQSSYDVAIAFGYATGAGFPSSIGTVANSFYLGPTKSNQIRNFNETITIPSTVPKGKGVISASLFTLIGAVESPTLANWNVSVTFGDKTSKTYKSSL</sequence>
<evidence type="ECO:0000313" key="2">
    <source>
        <dbReference type="EMBL" id="KAH6885939.1"/>
    </source>
</evidence>
<protein>
    <submittedName>
        <fullName evidence="2">Uncharacterized protein</fullName>
    </submittedName>
</protein>
<dbReference type="AlphaFoldDB" id="A0A9P9AJQ4"/>
<organism evidence="2 3">
    <name type="scientific">Thelonectria olida</name>
    <dbReference type="NCBI Taxonomy" id="1576542"/>
    <lineage>
        <taxon>Eukaryota</taxon>
        <taxon>Fungi</taxon>
        <taxon>Dikarya</taxon>
        <taxon>Ascomycota</taxon>
        <taxon>Pezizomycotina</taxon>
        <taxon>Sordariomycetes</taxon>
        <taxon>Hypocreomycetidae</taxon>
        <taxon>Hypocreales</taxon>
        <taxon>Nectriaceae</taxon>
        <taxon>Thelonectria</taxon>
    </lineage>
</organism>
<dbReference type="OrthoDB" id="3913322at2759"/>
<reference evidence="2 3" key="1">
    <citation type="journal article" date="2021" name="Nat. Commun.">
        <title>Genetic determinants of endophytism in the Arabidopsis root mycobiome.</title>
        <authorList>
            <person name="Mesny F."/>
            <person name="Miyauchi S."/>
            <person name="Thiergart T."/>
            <person name="Pickel B."/>
            <person name="Atanasova L."/>
            <person name="Karlsson M."/>
            <person name="Huettel B."/>
            <person name="Barry K.W."/>
            <person name="Haridas S."/>
            <person name="Chen C."/>
            <person name="Bauer D."/>
            <person name="Andreopoulos W."/>
            <person name="Pangilinan J."/>
            <person name="LaButti K."/>
            <person name="Riley R."/>
            <person name="Lipzen A."/>
            <person name="Clum A."/>
            <person name="Drula E."/>
            <person name="Henrissat B."/>
            <person name="Kohler A."/>
            <person name="Grigoriev I.V."/>
            <person name="Martin F.M."/>
            <person name="Hacquard S."/>
        </authorList>
    </citation>
    <scope>NUCLEOTIDE SEQUENCE [LARGE SCALE GENOMIC DNA]</scope>
    <source>
        <strain evidence="2 3">MPI-CAGE-CH-0241</strain>
    </source>
</reference>
<dbReference type="Proteomes" id="UP000777438">
    <property type="component" value="Unassembled WGS sequence"/>
</dbReference>
<evidence type="ECO:0000256" key="1">
    <source>
        <dbReference type="SAM" id="SignalP"/>
    </source>
</evidence>
<dbReference type="Pfam" id="PF19271">
    <property type="entry name" value="Nis1"/>
    <property type="match status" value="1"/>
</dbReference>
<feature type="signal peptide" evidence="1">
    <location>
        <begin position="1"/>
        <end position="18"/>
    </location>
</feature>